<protein>
    <recommendedName>
        <fullName evidence="4">Protein FAM217B</fullName>
    </recommendedName>
</protein>
<feature type="region of interest" description="Disordered" evidence="1">
    <location>
        <begin position="174"/>
        <end position="214"/>
    </location>
</feature>
<feature type="region of interest" description="Disordered" evidence="1">
    <location>
        <begin position="411"/>
        <end position="530"/>
    </location>
</feature>
<feature type="region of interest" description="Disordered" evidence="1">
    <location>
        <begin position="239"/>
        <end position="258"/>
    </location>
</feature>
<feature type="region of interest" description="Disordered" evidence="1">
    <location>
        <begin position="1"/>
        <end position="23"/>
    </location>
</feature>
<dbReference type="Pfam" id="PF15344">
    <property type="entry name" value="FAM217"/>
    <property type="match status" value="1"/>
</dbReference>
<feature type="region of interest" description="Disordered" evidence="1">
    <location>
        <begin position="347"/>
        <end position="395"/>
    </location>
</feature>
<dbReference type="EMBL" id="QUSF01000056">
    <property type="protein sequence ID" value="RLV97524.1"/>
    <property type="molecule type" value="Genomic_DNA"/>
</dbReference>
<dbReference type="PANTHER" id="PTHR22145">
    <property type="entry name" value="SI:CH211-266K22.6"/>
    <property type="match status" value="1"/>
</dbReference>
<dbReference type="Proteomes" id="UP000276834">
    <property type="component" value="Unassembled WGS sequence"/>
</dbReference>
<feature type="compositionally biased region" description="Basic and acidic residues" evidence="1">
    <location>
        <begin position="436"/>
        <end position="446"/>
    </location>
</feature>
<accession>A0A3L8S688</accession>
<keyword evidence="3" id="KW-1185">Reference proteome</keyword>
<evidence type="ECO:0008006" key="4">
    <source>
        <dbReference type="Google" id="ProtNLM"/>
    </source>
</evidence>
<evidence type="ECO:0000256" key="1">
    <source>
        <dbReference type="SAM" id="MobiDB-lite"/>
    </source>
</evidence>
<dbReference type="AlphaFoldDB" id="A0A3L8S688"/>
<dbReference type="OrthoDB" id="10027339at2759"/>
<feature type="region of interest" description="Disordered" evidence="1">
    <location>
        <begin position="112"/>
        <end position="156"/>
    </location>
</feature>
<feature type="compositionally biased region" description="Polar residues" evidence="1">
    <location>
        <begin position="492"/>
        <end position="504"/>
    </location>
</feature>
<evidence type="ECO:0000313" key="3">
    <source>
        <dbReference type="Proteomes" id="UP000276834"/>
    </source>
</evidence>
<dbReference type="STRING" id="44316.ENSEGOP00005021919"/>
<feature type="compositionally biased region" description="Basic and acidic residues" evidence="1">
    <location>
        <begin position="112"/>
        <end position="123"/>
    </location>
</feature>
<proteinExistence type="predicted"/>
<organism evidence="2 3">
    <name type="scientific">Chloebia gouldiae</name>
    <name type="common">Gouldian finch</name>
    <name type="synonym">Erythrura gouldiae</name>
    <dbReference type="NCBI Taxonomy" id="44316"/>
    <lineage>
        <taxon>Eukaryota</taxon>
        <taxon>Metazoa</taxon>
        <taxon>Chordata</taxon>
        <taxon>Craniata</taxon>
        <taxon>Vertebrata</taxon>
        <taxon>Euteleostomi</taxon>
        <taxon>Archelosauria</taxon>
        <taxon>Archosauria</taxon>
        <taxon>Dinosauria</taxon>
        <taxon>Saurischia</taxon>
        <taxon>Theropoda</taxon>
        <taxon>Coelurosauria</taxon>
        <taxon>Aves</taxon>
        <taxon>Neognathae</taxon>
        <taxon>Neoaves</taxon>
        <taxon>Telluraves</taxon>
        <taxon>Australaves</taxon>
        <taxon>Passeriformes</taxon>
        <taxon>Passeroidea</taxon>
        <taxon>Passeridae</taxon>
        <taxon>Chloebia</taxon>
    </lineage>
</organism>
<feature type="compositionally biased region" description="Basic and acidic residues" evidence="1">
    <location>
        <begin position="194"/>
        <end position="204"/>
    </location>
</feature>
<comment type="caution">
    <text evidence="2">The sequence shown here is derived from an EMBL/GenBank/DDBJ whole genome shotgun (WGS) entry which is preliminary data.</text>
</comment>
<name>A0A3L8S688_CHLGU</name>
<feature type="compositionally biased region" description="Low complexity" evidence="1">
    <location>
        <begin position="13"/>
        <end position="23"/>
    </location>
</feature>
<reference evidence="2 3" key="1">
    <citation type="journal article" date="2018" name="Proc. R. Soc. B">
        <title>A non-coding region near Follistatin controls head colour polymorphism in the Gouldian finch.</title>
        <authorList>
            <person name="Toomey M.B."/>
            <person name="Marques C.I."/>
            <person name="Andrade P."/>
            <person name="Araujo P.M."/>
            <person name="Sabatino S."/>
            <person name="Gazda M.A."/>
            <person name="Afonso S."/>
            <person name="Lopes R.J."/>
            <person name="Corbo J.C."/>
            <person name="Carneiro M."/>
        </authorList>
    </citation>
    <scope>NUCLEOTIDE SEQUENCE [LARGE SCALE GENOMIC DNA]</scope>
    <source>
        <strain evidence="2">Red01</strain>
        <tissue evidence="2">Muscle</tissue>
    </source>
</reference>
<feature type="compositionally biased region" description="Low complexity" evidence="1">
    <location>
        <begin position="450"/>
        <end position="464"/>
    </location>
</feature>
<dbReference type="InterPro" id="IPR029266">
    <property type="entry name" value="FAM217"/>
</dbReference>
<sequence length="530" mass="57803">MSPSNGGQKRGSSHGSWQSASSQALCGKLKADSLPDELEIAVLAGGPQAQAGKRFKAIPADTGGAHTQAGERPEAVVLDEGLQAVGEVAGGAERGIMGPGIQEYPLLLHRETQQKESHSHTNESYKGMVNNGKSHPSTKGLYKPISYVKSPPGRLGKNVSSAIEKISYDTQDSYQPNVYKKGKNQLDGNNQSKSKKEQLGRNQEEYMAEASPGSSKWQEASVGEMFLDFESVQIIKEDAEDDSASDLSDSERIPIPPSPCTPPELILRAEEIDPVCLEHIPEMGFKESEYYYPDFLPPPFNSWDLKQLATFVHVEGKTDFRPKATGSLEKYMERLLQLEWLQMQTVQSERGRASKARPQTAPGPSRALKSPGKGKALLSPGPSRQAMAQESGARLPRSCWGRRAELCPEQARQVRSHPGHLKVPERMGCAASSHRQTGDGRSELKKKPAAKQQLLSLQPPESSSKIQSVGNIRPPKQTHGAAAPIKGLKTYMCTNPKKNGNASSYVPPKKPTADRKIKTNGTKQTPRKFQ</sequence>
<evidence type="ECO:0000313" key="2">
    <source>
        <dbReference type="EMBL" id="RLV97524.1"/>
    </source>
</evidence>
<gene>
    <name evidence="2" type="ORF">DV515_00011672</name>
</gene>
<dbReference type="PANTHER" id="PTHR22145:SF3">
    <property type="entry name" value="PROTEIN FAM217B"/>
    <property type="match status" value="1"/>
</dbReference>